<accession>A0A7W8JX87</accession>
<comment type="caution">
    <text evidence="1">The sequence shown here is derived from an EMBL/GenBank/DDBJ whole genome shotgun (WGS) entry which is preliminary data.</text>
</comment>
<dbReference type="RefSeq" id="WP_268240011.1">
    <property type="nucleotide sequence ID" value="NZ_JACHFL010000006.1"/>
</dbReference>
<evidence type="ECO:0000313" key="2">
    <source>
        <dbReference type="Proteomes" id="UP000552709"/>
    </source>
</evidence>
<organism evidence="1 2">
    <name type="scientific">Deinococcus humi</name>
    <dbReference type="NCBI Taxonomy" id="662880"/>
    <lineage>
        <taxon>Bacteria</taxon>
        <taxon>Thermotogati</taxon>
        <taxon>Deinococcota</taxon>
        <taxon>Deinococci</taxon>
        <taxon>Deinococcales</taxon>
        <taxon>Deinococcaceae</taxon>
        <taxon>Deinococcus</taxon>
    </lineage>
</organism>
<reference evidence="1 2" key="1">
    <citation type="submission" date="2020-08" db="EMBL/GenBank/DDBJ databases">
        <title>Genomic Encyclopedia of Type Strains, Phase IV (KMG-IV): sequencing the most valuable type-strain genomes for metagenomic binning, comparative biology and taxonomic classification.</title>
        <authorList>
            <person name="Goeker M."/>
        </authorList>
    </citation>
    <scope>NUCLEOTIDE SEQUENCE [LARGE SCALE GENOMIC DNA]</scope>
    <source>
        <strain evidence="1 2">DSM 27939</strain>
    </source>
</reference>
<dbReference type="Proteomes" id="UP000552709">
    <property type="component" value="Unassembled WGS sequence"/>
</dbReference>
<keyword evidence="2" id="KW-1185">Reference proteome</keyword>
<proteinExistence type="predicted"/>
<name>A0A7W8JX87_9DEIO</name>
<sequence>MTFDSDIANVLDYHQSRHEDADHETDMEPLAHKLGYGYVQL</sequence>
<evidence type="ECO:0000313" key="1">
    <source>
        <dbReference type="EMBL" id="MBB5363588.1"/>
    </source>
</evidence>
<dbReference type="AlphaFoldDB" id="A0A7W8JX87"/>
<protein>
    <submittedName>
        <fullName evidence="1">Uncharacterized protein</fullName>
    </submittedName>
</protein>
<dbReference type="EMBL" id="JACHFL010000006">
    <property type="protein sequence ID" value="MBB5363588.1"/>
    <property type="molecule type" value="Genomic_DNA"/>
</dbReference>
<gene>
    <name evidence="1" type="ORF">HNQ08_002694</name>
</gene>